<evidence type="ECO:0000256" key="1">
    <source>
        <dbReference type="SAM" id="SignalP"/>
    </source>
</evidence>
<sequence length="133" mass="15318">MRQIKLKQSLFLLTLLSSLTMGNQLHATQSGYLDAIKADYDEFNSGTFEPPAESTWIGSLSTDTDKTRLSHDDLQDFSLFLKQASPGSFIFYNKLPDQYKDQLHQQYLKSGNLDEIKKDIFNYSREVKKQNLN</sequence>
<evidence type="ECO:0000313" key="3">
    <source>
        <dbReference type="Proteomes" id="UP000886667"/>
    </source>
</evidence>
<feature type="signal peptide" evidence="1">
    <location>
        <begin position="1"/>
        <end position="27"/>
    </location>
</feature>
<comment type="caution">
    <text evidence="2">The sequence shown here is derived from an EMBL/GenBank/DDBJ whole genome shotgun (WGS) entry which is preliminary data.</text>
</comment>
<keyword evidence="1" id="KW-0732">Signal</keyword>
<accession>A0A9E4KAY3</accession>
<gene>
    <name evidence="2" type="ORF">JAZ07_06990</name>
</gene>
<dbReference type="Proteomes" id="UP000886667">
    <property type="component" value="Unassembled WGS sequence"/>
</dbReference>
<reference evidence="2" key="1">
    <citation type="journal article" date="2021" name="Proc. Natl. Acad. Sci. U.S.A.">
        <title>Global biogeography of chemosynthetic symbionts reveals both localized and globally distributed symbiont groups. .</title>
        <authorList>
            <person name="Osvatic J.T."/>
            <person name="Wilkins L.G.E."/>
            <person name="Leibrecht L."/>
            <person name="Leray M."/>
            <person name="Zauner S."/>
            <person name="Polzin J."/>
            <person name="Camacho Y."/>
            <person name="Gros O."/>
            <person name="van Gils J.A."/>
            <person name="Eisen J.A."/>
            <person name="Petersen J.M."/>
            <person name="Yuen B."/>
        </authorList>
    </citation>
    <scope>NUCLEOTIDE SEQUENCE</scope>
    <source>
        <strain evidence="2">MAGclacostrist064TRANS</strain>
    </source>
</reference>
<dbReference type="AlphaFoldDB" id="A0A9E4KAY3"/>
<proteinExistence type="predicted"/>
<name>A0A9E4KAY3_9GAMM</name>
<evidence type="ECO:0000313" key="2">
    <source>
        <dbReference type="EMBL" id="MCG7946081.1"/>
    </source>
</evidence>
<organism evidence="2 3">
    <name type="scientific">Candidatus Thiodiazotropha taylori</name>
    <dbReference type="NCBI Taxonomy" id="2792791"/>
    <lineage>
        <taxon>Bacteria</taxon>
        <taxon>Pseudomonadati</taxon>
        <taxon>Pseudomonadota</taxon>
        <taxon>Gammaproteobacteria</taxon>
        <taxon>Chromatiales</taxon>
        <taxon>Sedimenticolaceae</taxon>
        <taxon>Candidatus Thiodiazotropha</taxon>
    </lineage>
</organism>
<dbReference type="EMBL" id="JAEPCM010000226">
    <property type="protein sequence ID" value="MCG7946081.1"/>
    <property type="molecule type" value="Genomic_DNA"/>
</dbReference>
<protein>
    <submittedName>
        <fullName evidence="2">Uncharacterized protein</fullName>
    </submittedName>
</protein>
<feature type="chain" id="PRO_5039195254" evidence="1">
    <location>
        <begin position="28"/>
        <end position="133"/>
    </location>
</feature>